<keyword evidence="4" id="KW-0813">Transport</keyword>
<keyword evidence="6" id="KW-0653">Protein transport</keyword>
<dbReference type="KEGG" id="bdr:105231824"/>
<dbReference type="InterPro" id="IPR001494">
    <property type="entry name" value="Importin-beta_N"/>
</dbReference>
<dbReference type="Gene3D" id="1.25.10.10">
    <property type="entry name" value="Leucine-rich Repeat Variant"/>
    <property type="match status" value="1"/>
</dbReference>
<dbReference type="PROSITE" id="PS50166">
    <property type="entry name" value="IMPORTIN_B_NT"/>
    <property type="match status" value="1"/>
</dbReference>
<dbReference type="Pfam" id="PF03810">
    <property type="entry name" value="IBN_N"/>
    <property type="match status" value="1"/>
</dbReference>
<evidence type="ECO:0000256" key="2">
    <source>
        <dbReference type="ARBA" id="ARBA00004496"/>
    </source>
</evidence>
<proteinExistence type="inferred from homology"/>
<dbReference type="PANTHER" id="PTHR21452:SF4">
    <property type="entry name" value="EXPORTIN-6"/>
    <property type="match status" value="1"/>
</dbReference>
<organism evidence="9">
    <name type="scientific">Bactrocera dorsalis</name>
    <name type="common">Oriental fruit fly</name>
    <name type="synonym">Dacus dorsalis</name>
    <dbReference type="NCBI Taxonomy" id="27457"/>
    <lineage>
        <taxon>Eukaryota</taxon>
        <taxon>Metazoa</taxon>
        <taxon>Ecdysozoa</taxon>
        <taxon>Arthropoda</taxon>
        <taxon>Hexapoda</taxon>
        <taxon>Insecta</taxon>
        <taxon>Pterygota</taxon>
        <taxon>Neoptera</taxon>
        <taxon>Endopterygota</taxon>
        <taxon>Diptera</taxon>
        <taxon>Brachycera</taxon>
        <taxon>Muscomorpha</taxon>
        <taxon>Tephritoidea</taxon>
        <taxon>Tephritidae</taxon>
        <taxon>Bactrocera</taxon>
        <taxon>Bactrocera</taxon>
    </lineage>
</organism>
<evidence type="ECO:0000313" key="11">
    <source>
        <dbReference type="RefSeq" id="XP_011211605.3"/>
    </source>
</evidence>
<dbReference type="EMBL" id="GAKP01012000">
    <property type="protein sequence ID" value="JAC46952.1"/>
    <property type="molecule type" value="Transcribed_RNA"/>
</dbReference>
<dbReference type="Proteomes" id="UP001652620">
    <property type="component" value="Chromosome 4"/>
</dbReference>
<dbReference type="InterPro" id="IPR011989">
    <property type="entry name" value="ARM-like"/>
</dbReference>
<evidence type="ECO:0000256" key="5">
    <source>
        <dbReference type="ARBA" id="ARBA00022490"/>
    </source>
</evidence>
<dbReference type="SUPFAM" id="SSF48371">
    <property type="entry name" value="ARM repeat"/>
    <property type="match status" value="1"/>
</dbReference>
<dbReference type="GO" id="GO:0005634">
    <property type="term" value="C:nucleus"/>
    <property type="evidence" value="ECO:0007669"/>
    <property type="project" value="UniProtKB-SubCell"/>
</dbReference>
<keyword evidence="7" id="KW-0539">Nucleus</keyword>
<dbReference type="GO" id="GO:0005737">
    <property type="term" value="C:cytoplasm"/>
    <property type="evidence" value="ECO:0007669"/>
    <property type="project" value="UniProtKB-SubCell"/>
</dbReference>
<dbReference type="PANTHER" id="PTHR21452">
    <property type="entry name" value="EXPORTIN-6"/>
    <property type="match status" value="1"/>
</dbReference>
<comment type="similarity">
    <text evidence="3">Belongs to the exportin family.</text>
</comment>
<dbReference type="GO" id="GO:0005049">
    <property type="term" value="F:nuclear export signal receptor activity"/>
    <property type="evidence" value="ECO:0007669"/>
    <property type="project" value="InterPro"/>
</dbReference>
<dbReference type="OrthoDB" id="10261013at2759"/>
<comment type="subcellular location">
    <subcellularLocation>
        <location evidence="2">Cytoplasm</location>
    </subcellularLocation>
    <subcellularLocation>
        <location evidence="1">Nucleus</location>
    </subcellularLocation>
</comment>
<gene>
    <name evidence="9" type="primary">XPO6</name>
    <name evidence="11" type="synonym">LOC105231824</name>
</gene>
<evidence type="ECO:0000256" key="1">
    <source>
        <dbReference type="ARBA" id="ARBA00004123"/>
    </source>
</evidence>
<accession>A0A034VXW6</accession>
<evidence type="ECO:0000256" key="4">
    <source>
        <dbReference type="ARBA" id="ARBA00022448"/>
    </source>
</evidence>
<protein>
    <submittedName>
        <fullName evidence="9 11">Exportin-6</fullName>
    </submittedName>
</protein>
<accession>A0A6I9VKU1</accession>
<dbReference type="InterPro" id="IPR016024">
    <property type="entry name" value="ARM-type_fold"/>
</dbReference>
<sequence length="1026" mass="117340">MSSSLAVVEALLQEFHQPATPNIRKREIETELIAFRGQASAWQISLQVAASIETNQYLWFFSTSTLEHWISRRWTHLTANERTLLRETLWNTYANLSVVSVQRRQRDTFAQLIALIGKREFPDDHPSYIIHCLELIRSDKFVLGVTLLRITSEEVLNNRDCVTTERQNYFNSCISMCIPEILDLLTKYLIITVYHINDKDIHSLPNNLVDYALTTSLPNDNQLSSAVLELLTCVQHLVSWTRTELISEYFLMSILDLAQWRATQPDISLAALSVLNELLYLQKPLPHALTIMSGVNGLLEQHNTTKHQSEMYADKFRELLRLYTDRYWSKMVQQNELLESFLKSLYCCTISKNGALDFMEKLEIWTPIIKGLMLSSKQNRYNDVLYQLVVEIMRRILFEFNKSELELLDNELIEENTQTEWQQFLSQCIECIALVGESRPNAVFAQVSAHWSRPHVYLLSLESDLDSGKLYELGRKLKSQSFNEHLRDLSTVCQAVVRLSPLLDINSPEVGAEVTSQLKLLTENLLTLLKFFTSNKIATLNLDKSTFQTDFDYLYAQILMAIRSILPMSINLKYDEVIQSLFDALGAILLPNNVTVAPIVSISASQLLLCISTVIRPKRLLETLFVMQLMQAGLKLTHLPRQAITNIYISLIGYLVLPWKIMEEQQQDYTSRCNQLCEYVKCQAQNFLELDSQASVSKISSVMPNSLGIFSEVIEYFKDSCNTTKDMLALAFRPIITKALMLFNDFGISNNAISISTADLSLSILRSLLNQFGAQFIKDMITLYITVSSREQLSLNQLTVLEKILQMFQLVVQQPGNTWTTMLPSILNFTIEQVLPLLQQHDSSLVDGTDLSSTVYALFDSILLHKWQYFYKPHVQYNGSLLHTSSDNLHPEHFMAILNAYGQVLVSGNDPNLVRKVLLSMQTVNERWRLFQRALFQDSLLISFQRALINRLLSGEGSLHFDQLANVLYAMGQVDNLKLRESFVTAGFPVNPKYLDVICLSTDIPTFSQKLSQLIQDAHSVHLTQT</sequence>
<evidence type="ECO:0000259" key="8">
    <source>
        <dbReference type="PROSITE" id="PS50166"/>
    </source>
</evidence>
<keyword evidence="10" id="KW-1185">Reference proteome</keyword>
<dbReference type="GO" id="GO:0031267">
    <property type="term" value="F:small GTPase binding"/>
    <property type="evidence" value="ECO:0007669"/>
    <property type="project" value="InterPro"/>
</dbReference>
<dbReference type="SMR" id="A0A034VXW6"/>
<reference evidence="9" key="1">
    <citation type="journal article" date="2014" name="BMC Genomics">
        <title>Characterizing the developmental transcriptome of the oriental fruit fly, Bactrocera dorsalis (Diptera: Tephritidae) through comparative genomic analysis with Drosophila melanogaster utilizing modENCODE datasets.</title>
        <authorList>
            <person name="Geib S.M."/>
            <person name="Calla B."/>
            <person name="Hall B."/>
            <person name="Hou S."/>
            <person name="Manoukis N.C."/>
        </authorList>
    </citation>
    <scope>NUCLEOTIDE SEQUENCE</scope>
    <source>
        <strain evidence="9">Punador</strain>
    </source>
</reference>
<name>A0A034VXW6_BACDO</name>
<dbReference type="AlphaFoldDB" id="A0A034VXW6"/>
<evidence type="ECO:0000313" key="10">
    <source>
        <dbReference type="Proteomes" id="UP001652620"/>
    </source>
</evidence>
<dbReference type="GO" id="GO:0006611">
    <property type="term" value="P:protein export from nucleus"/>
    <property type="evidence" value="ECO:0007669"/>
    <property type="project" value="InterPro"/>
</dbReference>
<dbReference type="OMA" id="KITRFNH"/>
<evidence type="ECO:0000256" key="3">
    <source>
        <dbReference type="ARBA" id="ARBA00009466"/>
    </source>
</evidence>
<feature type="domain" description="Importin N-terminal" evidence="8">
    <location>
        <begin position="28"/>
        <end position="95"/>
    </location>
</feature>
<evidence type="ECO:0000256" key="6">
    <source>
        <dbReference type="ARBA" id="ARBA00022927"/>
    </source>
</evidence>
<reference evidence="11" key="2">
    <citation type="submission" date="2025-05" db="UniProtKB">
        <authorList>
            <consortium name="RefSeq"/>
        </authorList>
    </citation>
    <scope>IDENTIFICATION</scope>
    <source>
        <tissue evidence="11">Adult</tissue>
    </source>
</reference>
<evidence type="ECO:0000313" key="9">
    <source>
        <dbReference type="EMBL" id="JAC46952.1"/>
    </source>
</evidence>
<evidence type="ECO:0000256" key="7">
    <source>
        <dbReference type="ARBA" id="ARBA00023242"/>
    </source>
</evidence>
<dbReference type="RefSeq" id="XP_011211605.3">
    <property type="nucleotide sequence ID" value="XM_011213303.4"/>
</dbReference>
<dbReference type="InterPro" id="IPR040016">
    <property type="entry name" value="XPO6"/>
</dbReference>
<keyword evidence="5" id="KW-0963">Cytoplasm</keyword>